<accession>A0A813VDE8</accession>
<evidence type="ECO:0000256" key="1">
    <source>
        <dbReference type="PROSITE-ProRule" id="PRU00339"/>
    </source>
</evidence>
<dbReference type="Proteomes" id="UP000663852">
    <property type="component" value="Unassembled WGS sequence"/>
</dbReference>
<dbReference type="OrthoDB" id="2017782at2759"/>
<reference evidence="2" key="1">
    <citation type="submission" date="2021-02" db="EMBL/GenBank/DDBJ databases">
        <authorList>
            <person name="Nowell W R."/>
        </authorList>
    </citation>
    <scope>NUCLEOTIDE SEQUENCE</scope>
</reference>
<evidence type="ECO:0000313" key="3">
    <source>
        <dbReference type="Proteomes" id="UP000663852"/>
    </source>
</evidence>
<dbReference type="PROSITE" id="PS50005">
    <property type="entry name" value="TPR"/>
    <property type="match status" value="1"/>
</dbReference>
<keyword evidence="1" id="KW-0802">TPR repeat</keyword>
<protein>
    <submittedName>
        <fullName evidence="2">Uncharacterized protein</fullName>
    </submittedName>
</protein>
<proteinExistence type="predicted"/>
<dbReference type="InterPro" id="IPR019734">
    <property type="entry name" value="TPR_rpt"/>
</dbReference>
<dbReference type="EMBL" id="CAJNOJ010000019">
    <property type="protein sequence ID" value="CAF0835074.1"/>
    <property type="molecule type" value="Genomic_DNA"/>
</dbReference>
<dbReference type="AlphaFoldDB" id="A0A813VDE8"/>
<sequence>MGPKRVEHPEKFPHSLSLYELHGEDCKAFLVMDFITNICARSPQEQSEARFLYAKGWCGLRLYLNDMNQHKTIEEIHSMLFKEITDISEKASIYHEIGSTKDRRDEYNQIIEFYNESLEIEQQSTPFDEYNVANAYNNISIAYDNLNDYSRLFHYHEKELGIHQQEQCPDLSIFNRSAIYNNISEQP</sequence>
<dbReference type="InterPro" id="IPR011990">
    <property type="entry name" value="TPR-like_helical_dom_sf"/>
</dbReference>
<evidence type="ECO:0000313" key="2">
    <source>
        <dbReference type="EMBL" id="CAF0835074.1"/>
    </source>
</evidence>
<dbReference type="Gene3D" id="1.25.40.10">
    <property type="entry name" value="Tetratricopeptide repeat domain"/>
    <property type="match status" value="1"/>
</dbReference>
<comment type="caution">
    <text evidence="2">The sequence shown here is derived from an EMBL/GenBank/DDBJ whole genome shotgun (WGS) entry which is preliminary data.</text>
</comment>
<gene>
    <name evidence="2" type="ORF">EDS130_LOCUS6541</name>
</gene>
<organism evidence="2 3">
    <name type="scientific">Adineta ricciae</name>
    <name type="common">Rotifer</name>
    <dbReference type="NCBI Taxonomy" id="249248"/>
    <lineage>
        <taxon>Eukaryota</taxon>
        <taxon>Metazoa</taxon>
        <taxon>Spiralia</taxon>
        <taxon>Gnathifera</taxon>
        <taxon>Rotifera</taxon>
        <taxon>Eurotatoria</taxon>
        <taxon>Bdelloidea</taxon>
        <taxon>Adinetida</taxon>
        <taxon>Adinetidae</taxon>
        <taxon>Adineta</taxon>
    </lineage>
</organism>
<name>A0A813VDE8_ADIRI</name>
<feature type="repeat" description="TPR" evidence="1">
    <location>
        <begin position="91"/>
        <end position="124"/>
    </location>
</feature>
<dbReference type="SUPFAM" id="SSF48452">
    <property type="entry name" value="TPR-like"/>
    <property type="match status" value="1"/>
</dbReference>